<proteinExistence type="predicted"/>
<evidence type="ECO:0000313" key="1">
    <source>
        <dbReference type="EMBL" id="KAJ9147363.1"/>
    </source>
</evidence>
<accession>A0ABQ9KVM0</accession>
<sequence>MRIAFLKPAKGGEDKEKVKESRNVFAWKIRNYEERGFQGYTLEFLMEYSFEQVSVSDLCFKRATELNGQETSTLEIQWDLKVAVVTTRLLWLLQHMLDAIQYIWITAIFCLSVDFTGWKPVHIIQVSIFPSNVCRCDDDIQQHINMMLRWMEKIYGYRLSCTNGFVDLHMQE</sequence>
<comment type="caution">
    <text evidence="1">The sequence shown here is derived from an EMBL/GenBank/DDBJ whole genome shotgun (WGS) entry which is preliminary data.</text>
</comment>
<name>A0ABQ9KVM0_HEVBR</name>
<keyword evidence="2" id="KW-1185">Reference proteome</keyword>
<protein>
    <submittedName>
        <fullName evidence="1">Uncharacterized protein</fullName>
    </submittedName>
</protein>
<dbReference type="EMBL" id="JARPOI010000016">
    <property type="protein sequence ID" value="KAJ9147363.1"/>
    <property type="molecule type" value="Genomic_DNA"/>
</dbReference>
<reference evidence="1" key="1">
    <citation type="journal article" date="2023" name="Plant Biotechnol. J.">
        <title>Chromosome-level wild Hevea brasiliensis genome provides new tools for genomic-assisted breeding and valuable loci to elevate rubber yield.</title>
        <authorList>
            <person name="Cheng H."/>
            <person name="Song X."/>
            <person name="Hu Y."/>
            <person name="Wu T."/>
            <person name="Yang Q."/>
            <person name="An Z."/>
            <person name="Feng S."/>
            <person name="Deng Z."/>
            <person name="Wu W."/>
            <person name="Zeng X."/>
            <person name="Tu M."/>
            <person name="Wang X."/>
            <person name="Huang H."/>
        </authorList>
    </citation>
    <scope>NUCLEOTIDE SEQUENCE</scope>
    <source>
        <strain evidence="1">MT/VB/25A 57/8</strain>
    </source>
</reference>
<evidence type="ECO:0000313" key="2">
    <source>
        <dbReference type="Proteomes" id="UP001174677"/>
    </source>
</evidence>
<gene>
    <name evidence="1" type="ORF">P3X46_029537</name>
</gene>
<organism evidence="1 2">
    <name type="scientific">Hevea brasiliensis</name>
    <name type="common">Para rubber tree</name>
    <name type="synonym">Siphonia brasiliensis</name>
    <dbReference type="NCBI Taxonomy" id="3981"/>
    <lineage>
        <taxon>Eukaryota</taxon>
        <taxon>Viridiplantae</taxon>
        <taxon>Streptophyta</taxon>
        <taxon>Embryophyta</taxon>
        <taxon>Tracheophyta</taxon>
        <taxon>Spermatophyta</taxon>
        <taxon>Magnoliopsida</taxon>
        <taxon>eudicotyledons</taxon>
        <taxon>Gunneridae</taxon>
        <taxon>Pentapetalae</taxon>
        <taxon>rosids</taxon>
        <taxon>fabids</taxon>
        <taxon>Malpighiales</taxon>
        <taxon>Euphorbiaceae</taxon>
        <taxon>Crotonoideae</taxon>
        <taxon>Micrandreae</taxon>
        <taxon>Hevea</taxon>
    </lineage>
</organism>
<dbReference type="Proteomes" id="UP001174677">
    <property type="component" value="Chromosome 16"/>
</dbReference>